<evidence type="ECO:0000313" key="2">
    <source>
        <dbReference type="EMBL" id="KAF4704935.1"/>
    </source>
</evidence>
<feature type="signal peptide" evidence="1">
    <location>
        <begin position="1"/>
        <end position="18"/>
    </location>
</feature>
<sequence>MASSSVIILWAAANMAAATTVADNDATYVYESNKIRVTFETTLGKADLAARCGGSLYHTNQFTLNTGDYPVFHTFPDTSSVTLIYSDIIASFRTTCRGVLKVEDSDLRKIVRTQGGDMTTQLGGKTITLKRQWPPLITGRFVTNSPVSLIKQQFDIHPDGYAYVIFWCDGDGRDTGFMLYRLTLKKNGNGRYELTRARTGRSVQHLLKKLKEVCPSTWSEDNDYMNQLKNIRFANENVMYGIGIHETLSRVPV</sequence>
<evidence type="ECO:0000256" key="1">
    <source>
        <dbReference type="SAM" id="SignalP"/>
    </source>
</evidence>
<dbReference type="EMBL" id="JABANO010034574">
    <property type="protein sequence ID" value="KAF4704935.1"/>
    <property type="molecule type" value="Genomic_DNA"/>
</dbReference>
<evidence type="ECO:0000313" key="3">
    <source>
        <dbReference type="EMBL" id="KAF4706039.1"/>
    </source>
</evidence>
<evidence type="ECO:0000313" key="4">
    <source>
        <dbReference type="Proteomes" id="UP000553632"/>
    </source>
</evidence>
<comment type="caution">
    <text evidence="3">The sequence shown here is derived from an EMBL/GenBank/DDBJ whole genome shotgun (WGS) entry which is preliminary data.</text>
</comment>
<feature type="chain" id="PRO_5036205720" evidence="1">
    <location>
        <begin position="19"/>
        <end position="253"/>
    </location>
</feature>
<dbReference type="Proteomes" id="UP000574390">
    <property type="component" value="Unassembled WGS sequence"/>
</dbReference>
<protein>
    <submittedName>
        <fullName evidence="3">Uncharacterized protein</fullName>
    </submittedName>
</protein>
<reference evidence="4 5" key="1">
    <citation type="submission" date="2020-04" db="EMBL/GenBank/DDBJ databases">
        <title>Perkinsus olseni comparative genomics.</title>
        <authorList>
            <person name="Bogema D.R."/>
        </authorList>
    </citation>
    <scope>NUCLEOTIDE SEQUENCE [LARGE SCALE GENOMIC DNA]</scope>
    <source>
        <strain evidence="3">ATCC PRA-205</strain>
        <strain evidence="2 4">ATCC PRA-207</strain>
    </source>
</reference>
<gene>
    <name evidence="3" type="ORF">FOZ62_024147</name>
    <name evidence="2" type="ORF">FOZ63_001830</name>
</gene>
<dbReference type="AlphaFoldDB" id="A0A7J6QBX8"/>
<organism evidence="3 5">
    <name type="scientific">Perkinsus olseni</name>
    <name type="common">Perkinsus atlanticus</name>
    <dbReference type="NCBI Taxonomy" id="32597"/>
    <lineage>
        <taxon>Eukaryota</taxon>
        <taxon>Sar</taxon>
        <taxon>Alveolata</taxon>
        <taxon>Perkinsozoa</taxon>
        <taxon>Perkinsea</taxon>
        <taxon>Perkinsida</taxon>
        <taxon>Perkinsidae</taxon>
        <taxon>Perkinsus</taxon>
    </lineage>
</organism>
<dbReference type="EMBL" id="JABANM010030560">
    <property type="protein sequence ID" value="KAF4706039.1"/>
    <property type="molecule type" value="Genomic_DNA"/>
</dbReference>
<proteinExistence type="predicted"/>
<accession>A0A7J6QBX8</accession>
<name>A0A7J6QBX8_PEROL</name>
<dbReference type="Proteomes" id="UP000553632">
    <property type="component" value="Unassembled WGS sequence"/>
</dbReference>
<keyword evidence="4" id="KW-1185">Reference proteome</keyword>
<evidence type="ECO:0000313" key="5">
    <source>
        <dbReference type="Proteomes" id="UP000574390"/>
    </source>
</evidence>
<keyword evidence="1" id="KW-0732">Signal</keyword>